<comment type="caution">
    <text evidence="2">The sequence shown here is derived from an EMBL/GenBank/DDBJ whole genome shotgun (WGS) entry which is preliminary data.</text>
</comment>
<proteinExistence type="predicted"/>
<sequence length="133" mass="13493">MRAARVAGTSSSSSTSSSSLPRKGQASSSLSVAAAAALPGQASSSSSSSAEPTATATATKLGDPPLVLAPVSQQHLRLIPSESCTTQNNKDWSSVKFGSAIFPSPVRSISDGSKLTPILCANNEPKFAANDWD</sequence>
<protein>
    <submittedName>
        <fullName evidence="2">Uncharacterized protein</fullName>
    </submittedName>
</protein>
<dbReference type="Proteomes" id="UP001283361">
    <property type="component" value="Unassembled WGS sequence"/>
</dbReference>
<organism evidence="2 3">
    <name type="scientific">Elysia crispata</name>
    <name type="common">lettuce slug</name>
    <dbReference type="NCBI Taxonomy" id="231223"/>
    <lineage>
        <taxon>Eukaryota</taxon>
        <taxon>Metazoa</taxon>
        <taxon>Spiralia</taxon>
        <taxon>Lophotrochozoa</taxon>
        <taxon>Mollusca</taxon>
        <taxon>Gastropoda</taxon>
        <taxon>Heterobranchia</taxon>
        <taxon>Euthyneura</taxon>
        <taxon>Panpulmonata</taxon>
        <taxon>Sacoglossa</taxon>
        <taxon>Placobranchoidea</taxon>
        <taxon>Plakobranchidae</taxon>
        <taxon>Elysia</taxon>
    </lineage>
</organism>
<evidence type="ECO:0000313" key="2">
    <source>
        <dbReference type="EMBL" id="KAK3771360.1"/>
    </source>
</evidence>
<evidence type="ECO:0000313" key="3">
    <source>
        <dbReference type="Proteomes" id="UP001283361"/>
    </source>
</evidence>
<feature type="compositionally biased region" description="Low complexity" evidence="1">
    <location>
        <begin position="9"/>
        <end position="59"/>
    </location>
</feature>
<accession>A0AAE1DIS7</accession>
<name>A0AAE1DIS7_9GAST</name>
<keyword evidence="3" id="KW-1185">Reference proteome</keyword>
<feature type="region of interest" description="Disordered" evidence="1">
    <location>
        <begin position="1"/>
        <end position="67"/>
    </location>
</feature>
<evidence type="ECO:0000256" key="1">
    <source>
        <dbReference type="SAM" id="MobiDB-lite"/>
    </source>
</evidence>
<dbReference type="AlphaFoldDB" id="A0AAE1DIS7"/>
<dbReference type="EMBL" id="JAWDGP010003742">
    <property type="protein sequence ID" value="KAK3771360.1"/>
    <property type="molecule type" value="Genomic_DNA"/>
</dbReference>
<reference evidence="2" key="1">
    <citation type="journal article" date="2023" name="G3 (Bethesda)">
        <title>A reference genome for the long-term kleptoplast-retaining sea slug Elysia crispata morphotype clarki.</title>
        <authorList>
            <person name="Eastman K.E."/>
            <person name="Pendleton A.L."/>
            <person name="Shaikh M.A."/>
            <person name="Suttiyut T."/>
            <person name="Ogas R."/>
            <person name="Tomko P."/>
            <person name="Gavelis G."/>
            <person name="Widhalm J.R."/>
            <person name="Wisecaver J.H."/>
        </authorList>
    </citation>
    <scope>NUCLEOTIDE SEQUENCE</scope>
    <source>
        <strain evidence="2">ECLA1</strain>
    </source>
</reference>
<gene>
    <name evidence="2" type="ORF">RRG08_050411</name>
</gene>